<proteinExistence type="predicted"/>
<reference evidence="1 2" key="1">
    <citation type="journal article" date="2024" name="Nat. Commun.">
        <title>Phylogenomics reveals the evolutionary origins of lichenization in chlorophyte algae.</title>
        <authorList>
            <person name="Puginier C."/>
            <person name="Libourel C."/>
            <person name="Otte J."/>
            <person name="Skaloud P."/>
            <person name="Haon M."/>
            <person name="Grisel S."/>
            <person name="Petersen M."/>
            <person name="Berrin J.G."/>
            <person name="Delaux P.M."/>
            <person name="Dal Grande F."/>
            <person name="Keller J."/>
        </authorList>
    </citation>
    <scope>NUCLEOTIDE SEQUENCE [LARGE SCALE GENOMIC DNA]</scope>
    <source>
        <strain evidence="1 2">SAG 2036</strain>
    </source>
</reference>
<dbReference type="PRINTS" id="PR00081">
    <property type="entry name" value="GDHRDH"/>
</dbReference>
<organism evidence="1 2">
    <name type="scientific">Symbiochloris irregularis</name>
    <dbReference type="NCBI Taxonomy" id="706552"/>
    <lineage>
        <taxon>Eukaryota</taxon>
        <taxon>Viridiplantae</taxon>
        <taxon>Chlorophyta</taxon>
        <taxon>core chlorophytes</taxon>
        <taxon>Trebouxiophyceae</taxon>
        <taxon>Trebouxiales</taxon>
        <taxon>Trebouxiaceae</taxon>
        <taxon>Symbiochloris</taxon>
    </lineage>
</organism>
<dbReference type="PANTHER" id="PTHR45458:SF1">
    <property type="entry name" value="SHORT CHAIN DEHYDROGENASE"/>
    <property type="match status" value="1"/>
</dbReference>
<dbReference type="SUPFAM" id="SSF51735">
    <property type="entry name" value="NAD(P)-binding Rossmann-fold domains"/>
    <property type="match status" value="1"/>
</dbReference>
<dbReference type="CDD" id="cd05325">
    <property type="entry name" value="carb_red_sniffer_like_SDR_c"/>
    <property type="match status" value="1"/>
</dbReference>
<accession>A0AAW1PRK3</accession>
<dbReference type="InterPro" id="IPR002347">
    <property type="entry name" value="SDR_fam"/>
</dbReference>
<dbReference type="EMBL" id="JALJOQ010000011">
    <property type="protein sequence ID" value="KAK9811072.1"/>
    <property type="molecule type" value="Genomic_DNA"/>
</dbReference>
<dbReference type="InterPro" id="IPR052184">
    <property type="entry name" value="SDR_enzymes"/>
</dbReference>
<dbReference type="PANTHER" id="PTHR45458">
    <property type="entry name" value="SHORT-CHAIN DEHYDROGENASE/REDUCTASE SDR"/>
    <property type="match status" value="1"/>
</dbReference>
<dbReference type="Pfam" id="PF00106">
    <property type="entry name" value="adh_short"/>
    <property type="match status" value="1"/>
</dbReference>
<evidence type="ECO:0000313" key="1">
    <source>
        <dbReference type="EMBL" id="KAK9811072.1"/>
    </source>
</evidence>
<evidence type="ECO:0000313" key="2">
    <source>
        <dbReference type="Proteomes" id="UP001465755"/>
    </source>
</evidence>
<dbReference type="InterPro" id="IPR036291">
    <property type="entry name" value="NAD(P)-bd_dom_sf"/>
</dbReference>
<comment type="caution">
    <text evidence="1">The sequence shown here is derived from an EMBL/GenBank/DDBJ whole genome shotgun (WGS) entry which is preliminary data.</text>
</comment>
<keyword evidence="2" id="KW-1185">Reference proteome</keyword>
<sequence length="246" mass="26488">MAPRRASQPARAFKLENQRIAVVGSSRGIGLEFAKQLLARNNEVFAAARDLEGARDLQALGKDGSKIHLGQCDTTSLESIKAWVEQTAKQTDKLDTVFNVAGKASWGSLMEVDPEELLSLFTVNAVGPLMVVQHLLKAGLLKQGSLVANLTSKMGAMSDNTSGGTYAYRASKASLNAITKSLSLDLQDKGITACVLHPGWVQTEMVGMRGLITTEESVRGMLNVLEAEGTAINGRMIDYKHDEIGW</sequence>
<evidence type="ECO:0008006" key="3">
    <source>
        <dbReference type="Google" id="ProtNLM"/>
    </source>
</evidence>
<name>A0AAW1PRK3_9CHLO</name>
<dbReference type="GO" id="GO:0016616">
    <property type="term" value="F:oxidoreductase activity, acting on the CH-OH group of donors, NAD or NADP as acceptor"/>
    <property type="evidence" value="ECO:0007669"/>
    <property type="project" value="TreeGrafter"/>
</dbReference>
<dbReference type="Proteomes" id="UP001465755">
    <property type="component" value="Unassembled WGS sequence"/>
</dbReference>
<gene>
    <name evidence="1" type="ORF">WJX73_000114</name>
</gene>
<dbReference type="AlphaFoldDB" id="A0AAW1PRK3"/>
<protein>
    <recommendedName>
        <fullName evidence="3">C-factor</fullName>
    </recommendedName>
</protein>
<dbReference type="Gene3D" id="3.40.50.720">
    <property type="entry name" value="NAD(P)-binding Rossmann-like Domain"/>
    <property type="match status" value="1"/>
</dbReference>